<dbReference type="InterPro" id="IPR029033">
    <property type="entry name" value="His_PPase_superfam"/>
</dbReference>
<dbReference type="EMBL" id="VTOU01000002">
    <property type="protein sequence ID" value="TZG27231.1"/>
    <property type="molecule type" value="Genomic_DNA"/>
</dbReference>
<evidence type="ECO:0000313" key="2">
    <source>
        <dbReference type="Proteomes" id="UP000322077"/>
    </source>
</evidence>
<dbReference type="InterPro" id="IPR013078">
    <property type="entry name" value="His_Pase_superF_clade-1"/>
</dbReference>
<dbReference type="SUPFAM" id="SSF53254">
    <property type="entry name" value="Phosphoglycerate mutase-like"/>
    <property type="match status" value="1"/>
</dbReference>
<proteinExistence type="predicted"/>
<dbReference type="AlphaFoldDB" id="A0A5D9CAU7"/>
<name>A0A5D9CAU7_9SPHN</name>
<accession>A0A5D9CAU7</accession>
<sequence length="183" mass="19430">MRLTLLCHAATRSMREGGFPAPDESVDEGGERKVAALDLPNAGVILCSPARAARQTMEMAGLSGAEDAALRDIDHGDWSGRSFAAIHASDPDGLTAWIADPTRAAPGGERFGDLVARMTPWLDNVGAGTEATLAISHPMVMRAAIAAAIGLSAEAALRIDCAPLTRIDLYYNRLWRLQAIRPL</sequence>
<dbReference type="Proteomes" id="UP000322077">
    <property type="component" value="Unassembled WGS sequence"/>
</dbReference>
<dbReference type="Gene3D" id="3.40.50.1240">
    <property type="entry name" value="Phosphoglycerate mutase-like"/>
    <property type="match status" value="1"/>
</dbReference>
<comment type="caution">
    <text evidence="1">The sequence shown here is derived from an EMBL/GenBank/DDBJ whole genome shotgun (WGS) entry which is preliminary data.</text>
</comment>
<evidence type="ECO:0000313" key="1">
    <source>
        <dbReference type="EMBL" id="TZG27231.1"/>
    </source>
</evidence>
<reference evidence="1 2" key="1">
    <citation type="submission" date="2019-08" db="EMBL/GenBank/DDBJ databases">
        <authorList>
            <person name="Wang G."/>
            <person name="Xu Z."/>
        </authorList>
    </citation>
    <scope>NUCLEOTIDE SEQUENCE [LARGE SCALE GENOMIC DNA]</scope>
    <source>
        <strain evidence="1 2">ZX</strain>
    </source>
</reference>
<dbReference type="Pfam" id="PF00300">
    <property type="entry name" value="His_Phos_1"/>
    <property type="match status" value="1"/>
</dbReference>
<protein>
    <submittedName>
        <fullName evidence="1">Histidine phosphatase family protein</fullName>
    </submittedName>
</protein>
<keyword evidence="2" id="KW-1185">Reference proteome</keyword>
<gene>
    <name evidence="1" type="ORF">FYJ91_06300</name>
</gene>
<organism evidence="1 2">
    <name type="scientific">Sphingomonas montanisoli</name>
    <dbReference type="NCBI Taxonomy" id="2606412"/>
    <lineage>
        <taxon>Bacteria</taxon>
        <taxon>Pseudomonadati</taxon>
        <taxon>Pseudomonadota</taxon>
        <taxon>Alphaproteobacteria</taxon>
        <taxon>Sphingomonadales</taxon>
        <taxon>Sphingomonadaceae</taxon>
        <taxon>Sphingomonas</taxon>
    </lineage>
</organism>
<dbReference type="SMART" id="SM00855">
    <property type="entry name" value="PGAM"/>
    <property type="match status" value="1"/>
</dbReference>